<evidence type="ECO:0000313" key="3">
    <source>
        <dbReference type="EMBL" id="RAW01998.1"/>
    </source>
</evidence>
<dbReference type="Proteomes" id="UP000251889">
    <property type="component" value="Unassembled WGS sequence"/>
</dbReference>
<gene>
    <name evidence="3" type="ORF">DQQ10_05425</name>
</gene>
<evidence type="ECO:0000256" key="1">
    <source>
        <dbReference type="PROSITE-ProRule" id="PRU00169"/>
    </source>
</evidence>
<comment type="caution">
    <text evidence="3">The sequence shown here is derived from an EMBL/GenBank/DDBJ whole genome shotgun (WGS) entry which is preliminary data.</text>
</comment>
<dbReference type="EMBL" id="QMFY01000002">
    <property type="protein sequence ID" value="RAW01998.1"/>
    <property type="molecule type" value="Genomic_DNA"/>
</dbReference>
<dbReference type="GO" id="GO:0000160">
    <property type="term" value="P:phosphorelay signal transduction system"/>
    <property type="evidence" value="ECO:0007669"/>
    <property type="project" value="InterPro"/>
</dbReference>
<dbReference type="SUPFAM" id="SSF52172">
    <property type="entry name" value="CheY-like"/>
    <property type="match status" value="1"/>
</dbReference>
<sequence>MNILLIKSRSDEPDVFSAALQHLRIDATYRREFCCDDAFSRYSKKAIPKPDYIFLDIDMLLLMDGYSCLKMIRCSLEFVGTPVIVCAPSGQADDIEFMLRHGASLSLIKHSDFLMFCSCLDEIIRPEARLMRSMGATQVTS</sequence>
<organism evidence="3 4">
    <name type="scientific">Pseudochryseolinea flava</name>
    <dbReference type="NCBI Taxonomy" id="2059302"/>
    <lineage>
        <taxon>Bacteria</taxon>
        <taxon>Pseudomonadati</taxon>
        <taxon>Bacteroidota</taxon>
        <taxon>Cytophagia</taxon>
        <taxon>Cytophagales</taxon>
        <taxon>Fulvivirgaceae</taxon>
        <taxon>Pseudochryseolinea</taxon>
    </lineage>
</organism>
<evidence type="ECO:0000259" key="2">
    <source>
        <dbReference type="PROSITE" id="PS50110"/>
    </source>
</evidence>
<feature type="modified residue" description="4-aspartylphosphate" evidence="1">
    <location>
        <position position="56"/>
    </location>
</feature>
<dbReference type="InterPro" id="IPR011006">
    <property type="entry name" value="CheY-like_superfamily"/>
</dbReference>
<dbReference type="PROSITE" id="PS50110">
    <property type="entry name" value="RESPONSE_REGULATORY"/>
    <property type="match status" value="1"/>
</dbReference>
<dbReference type="InterPro" id="IPR001789">
    <property type="entry name" value="Sig_transdc_resp-reg_receiver"/>
</dbReference>
<dbReference type="RefSeq" id="WP_112745823.1">
    <property type="nucleotide sequence ID" value="NZ_QMFY01000002.1"/>
</dbReference>
<protein>
    <recommendedName>
        <fullName evidence="2">Response regulatory domain-containing protein</fullName>
    </recommendedName>
</protein>
<proteinExistence type="predicted"/>
<keyword evidence="4" id="KW-1185">Reference proteome</keyword>
<dbReference type="AlphaFoldDB" id="A0A364Y4S5"/>
<keyword evidence="1" id="KW-0597">Phosphoprotein</keyword>
<dbReference type="Gene3D" id="3.40.50.2300">
    <property type="match status" value="1"/>
</dbReference>
<evidence type="ECO:0000313" key="4">
    <source>
        <dbReference type="Proteomes" id="UP000251889"/>
    </source>
</evidence>
<reference evidence="3 4" key="1">
    <citation type="submission" date="2018-06" db="EMBL/GenBank/DDBJ databases">
        <title>Chryseolinea flavus sp. nov., a member of the phylum Bacteroidetes isolated from soil.</title>
        <authorList>
            <person name="Li Y."/>
            <person name="Wang J."/>
        </authorList>
    </citation>
    <scope>NUCLEOTIDE SEQUENCE [LARGE SCALE GENOMIC DNA]</scope>
    <source>
        <strain evidence="3 4">SDU1-6</strain>
    </source>
</reference>
<name>A0A364Y4S5_9BACT</name>
<feature type="domain" description="Response regulatory" evidence="2">
    <location>
        <begin position="1"/>
        <end position="124"/>
    </location>
</feature>
<accession>A0A364Y4S5</accession>